<dbReference type="Proteomes" id="UP000054018">
    <property type="component" value="Unassembled WGS sequence"/>
</dbReference>
<dbReference type="HOGENOM" id="CLU_090733_1_0_1"/>
<keyword evidence="2" id="KW-1185">Reference proteome</keyword>
<dbReference type="EMBL" id="KN833763">
    <property type="protein sequence ID" value="KIK20519.1"/>
    <property type="molecule type" value="Genomic_DNA"/>
</dbReference>
<proteinExistence type="predicted"/>
<reference evidence="1 2" key="1">
    <citation type="submission" date="2014-04" db="EMBL/GenBank/DDBJ databases">
        <authorList>
            <consortium name="DOE Joint Genome Institute"/>
            <person name="Kuo A."/>
            <person name="Kohler A."/>
            <person name="Costa M.D."/>
            <person name="Nagy L.G."/>
            <person name="Floudas D."/>
            <person name="Copeland A."/>
            <person name="Barry K.W."/>
            <person name="Cichocki N."/>
            <person name="Veneault-Fourrey C."/>
            <person name="LaButti K."/>
            <person name="Lindquist E.A."/>
            <person name="Lipzen A."/>
            <person name="Lundell T."/>
            <person name="Morin E."/>
            <person name="Murat C."/>
            <person name="Sun H."/>
            <person name="Tunlid A."/>
            <person name="Henrissat B."/>
            <person name="Grigoriev I.V."/>
            <person name="Hibbett D.S."/>
            <person name="Martin F."/>
            <person name="Nordberg H.P."/>
            <person name="Cantor M.N."/>
            <person name="Hua S.X."/>
        </authorList>
    </citation>
    <scope>NUCLEOTIDE SEQUENCE [LARGE SCALE GENOMIC DNA]</scope>
    <source>
        <strain evidence="1 2">441</strain>
    </source>
</reference>
<accession>A0A0C9Z2X8</accession>
<gene>
    <name evidence="1" type="ORF">PISMIDRAFT_105611</name>
</gene>
<dbReference type="AlphaFoldDB" id="A0A0C9Z2X8"/>
<evidence type="ECO:0000313" key="1">
    <source>
        <dbReference type="EMBL" id="KIK20519.1"/>
    </source>
</evidence>
<evidence type="ECO:0000313" key="2">
    <source>
        <dbReference type="Proteomes" id="UP000054018"/>
    </source>
</evidence>
<dbReference type="OrthoDB" id="2659386at2759"/>
<sequence length="140" mass="16200">MQSISSLLHSSTASPTPTLPELWLSINEWRSDWGPEGGWLMRFNESLRKAHEKGLASTDRFFKECEIHAREGRCLLCLLRWLTSTTCSTQWGRQQDTYLQIFDLLEVILAEVKFFEVKLDEYAPAVPYSKVSDARYYSGM</sequence>
<protein>
    <submittedName>
        <fullName evidence="1">Uncharacterized protein</fullName>
    </submittedName>
</protein>
<name>A0A0C9Z2X8_9AGAM</name>
<reference evidence="2" key="2">
    <citation type="submission" date="2015-01" db="EMBL/GenBank/DDBJ databases">
        <title>Evolutionary Origins and Diversification of the Mycorrhizal Mutualists.</title>
        <authorList>
            <consortium name="DOE Joint Genome Institute"/>
            <consortium name="Mycorrhizal Genomics Consortium"/>
            <person name="Kohler A."/>
            <person name="Kuo A."/>
            <person name="Nagy L.G."/>
            <person name="Floudas D."/>
            <person name="Copeland A."/>
            <person name="Barry K.W."/>
            <person name="Cichocki N."/>
            <person name="Veneault-Fourrey C."/>
            <person name="LaButti K."/>
            <person name="Lindquist E.A."/>
            <person name="Lipzen A."/>
            <person name="Lundell T."/>
            <person name="Morin E."/>
            <person name="Murat C."/>
            <person name="Riley R."/>
            <person name="Ohm R."/>
            <person name="Sun H."/>
            <person name="Tunlid A."/>
            <person name="Henrissat B."/>
            <person name="Grigoriev I.V."/>
            <person name="Hibbett D.S."/>
            <person name="Martin F."/>
        </authorList>
    </citation>
    <scope>NUCLEOTIDE SEQUENCE [LARGE SCALE GENOMIC DNA]</scope>
    <source>
        <strain evidence="2">441</strain>
    </source>
</reference>
<organism evidence="1 2">
    <name type="scientific">Pisolithus microcarpus 441</name>
    <dbReference type="NCBI Taxonomy" id="765257"/>
    <lineage>
        <taxon>Eukaryota</taxon>
        <taxon>Fungi</taxon>
        <taxon>Dikarya</taxon>
        <taxon>Basidiomycota</taxon>
        <taxon>Agaricomycotina</taxon>
        <taxon>Agaricomycetes</taxon>
        <taxon>Agaricomycetidae</taxon>
        <taxon>Boletales</taxon>
        <taxon>Sclerodermatineae</taxon>
        <taxon>Pisolithaceae</taxon>
        <taxon>Pisolithus</taxon>
    </lineage>
</organism>